<proteinExistence type="predicted"/>
<name>U7QB00_9CYAN</name>
<evidence type="ECO:0000313" key="1">
    <source>
        <dbReference type="EMBL" id="ERT04225.1"/>
    </source>
</evidence>
<evidence type="ECO:0000313" key="2">
    <source>
        <dbReference type="Proteomes" id="UP000017127"/>
    </source>
</evidence>
<organism evidence="1 2">
    <name type="scientific">Lyngbya aestuarii BL J</name>
    <dbReference type="NCBI Taxonomy" id="1348334"/>
    <lineage>
        <taxon>Bacteria</taxon>
        <taxon>Bacillati</taxon>
        <taxon>Cyanobacteriota</taxon>
        <taxon>Cyanophyceae</taxon>
        <taxon>Oscillatoriophycideae</taxon>
        <taxon>Oscillatoriales</taxon>
        <taxon>Microcoleaceae</taxon>
        <taxon>Lyngbya</taxon>
    </lineage>
</organism>
<dbReference type="Proteomes" id="UP000017127">
    <property type="component" value="Unassembled WGS sequence"/>
</dbReference>
<keyword evidence="2" id="KW-1185">Reference proteome</keyword>
<accession>U7QB00</accession>
<dbReference type="AlphaFoldDB" id="U7QB00"/>
<dbReference type="EMBL" id="AUZM01000112">
    <property type="protein sequence ID" value="ERT04225.1"/>
    <property type="molecule type" value="Genomic_DNA"/>
</dbReference>
<sequence length="54" mass="6105">MHPTQTIFSAGFSKVTGKGVIRPEFVVHIFNAINSTELTVAFLFWSYFPDLKLT</sequence>
<comment type="caution">
    <text evidence="1">The sequence shown here is derived from an EMBL/GenBank/DDBJ whole genome shotgun (WGS) entry which is preliminary data.</text>
</comment>
<reference evidence="1 2" key="1">
    <citation type="journal article" date="2013" name="Front. Microbiol.">
        <title>Comparative genomic analyses of the cyanobacterium, Lyngbya aestuarii BL J, a powerful hydrogen producer.</title>
        <authorList>
            <person name="Kothari A."/>
            <person name="Vaughn M."/>
            <person name="Garcia-Pichel F."/>
        </authorList>
    </citation>
    <scope>NUCLEOTIDE SEQUENCE [LARGE SCALE GENOMIC DNA]</scope>
    <source>
        <strain evidence="1 2">BL J</strain>
    </source>
</reference>
<protein>
    <submittedName>
        <fullName evidence="1">Uncharacterized protein</fullName>
    </submittedName>
</protein>
<gene>
    <name evidence="1" type="ORF">M595_5828</name>
</gene>